<protein>
    <recommendedName>
        <fullName evidence="1">Putative Se/S carrier protein-like domain-containing protein</fullName>
    </recommendedName>
</protein>
<organism evidence="2 3">
    <name type="scientific">Clostridium intestinale DSM 6191</name>
    <dbReference type="NCBI Taxonomy" id="1121320"/>
    <lineage>
        <taxon>Bacteria</taxon>
        <taxon>Bacillati</taxon>
        <taxon>Bacillota</taxon>
        <taxon>Clostridia</taxon>
        <taxon>Eubacteriales</taxon>
        <taxon>Clostridiaceae</taxon>
        <taxon>Clostridium</taxon>
    </lineage>
</organism>
<dbReference type="Pfam" id="PF11823">
    <property type="entry name" value="Se_S_carrier"/>
    <property type="match status" value="1"/>
</dbReference>
<sequence length="87" mass="10052">MKIAYIVVFYSNSECLQLFKILKNKEFDISMIATPCTITAGCSRAIEFTENDLDKVIEEIKSNSIRIRNVYKRVINGKSLRYVLVKI</sequence>
<evidence type="ECO:0000313" key="2">
    <source>
        <dbReference type="EMBL" id="SHI29877.1"/>
    </source>
</evidence>
<feature type="domain" description="Putative Se/S carrier protein-like" evidence="1">
    <location>
        <begin position="5"/>
        <end position="72"/>
    </location>
</feature>
<dbReference type="InterPro" id="IPR021778">
    <property type="entry name" value="Se/S_carrier-like"/>
</dbReference>
<dbReference type="RefSeq" id="WP_021803924.1">
    <property type="nucleotide sequence ID" value="NZ_FQXU01000012.1"/>
</dbReference>
<name>A0A1M6A035_9CLOT</name>
<evidence type="ECO:0000313" key="3">
    <source>
        <dbReference type="Proteomes" id="UP000184241"/>
    </source>
</evidence>
<accession>A0A1M6A035</accession>
<dbReference type="AlphaFoldDB" id="A0A1M6A035"/>
<reference evidence="2 3" key="1">
    <citation type="submission" date="2016-11" db="EMBL/GenBank/DDBJ databases">
        <authorList>
            <person name="Jaros S."/>
            <person name="Januszkiewicz K."/>
            <person name="Wedrychowicz H."/>
        </authorList>
    </citation>
    <scope>NUCLEOTIDE SEQUENCE [LARGE SCALE GENOMIC DNA]</scope>
    <source>
        <strain evidence="2 3">DSM 6191</strain>
    </source>
</reference>
<gene>
    <name evidence="2" type="ORF">SAMN02745941_03561</name>
</gene>
<evidence type="ECO:0000259" key="1">
    <source>
        <dbReference type="Pfam" id="PF11823"/>
    </source>
</evidence>
<proteinExistence type="predicted"/>
<dbReference type="Proteomes" id="UP000184241">
    <property type="component" value="Unassembled WGS sequence"/>
</dbReference>
<dbReference type="EMBL" id="FQXU01000012">
    <property type="protein sequence ID" value="SHI29877.1"/>
    <property type="molecule type" value="Genomic_DNA"/>
</dbReference>